<evidence type="ECO:0000256" key="1">
    <source>
        <dbReference type="ARBA" id="ARBA00004162"/>
    </source>
</evidence>
<dbReference type="Proteomes" id="UP001366166">
    <property type="component" value="Chromosome"/>
</dbReference>
<feature type="transmembrane region" description="Helical" evidence="6">
    <location>
        <begin position="36"/>
        <end position="60"/>
    </location>
</feature>
<feature type="domain" description="Phage shock protein PspC N-terminal" evidence="7">
    <location>
        <begin position="11"/>
        <end position="67"/>
    </location>
</feature>
<organism evidence="8 9">
    <name type="scientific">Desulfoferula mesophila</name>
    <dbReference type="NCBI Taxonomy" id="3058419"/>
    <lineage>
        <taxon>Bacteria</taxon>
        <taxon>Pseudomonadati</taxon>
        <taxon>Thermodesulfobacteriota</taxon>
        <taxon>Desulfarculia</taxon>
        <taxon>Desulfarculales</taxon>
        <taxon>Desulfarculaceae</taxon>
        <taxon>Desulfoferula</taxon>
    </lineage>
</organism>
<dbReference type="InterPro" id="IPR052027">
    <property type="entry name" value="PspC"/>
</dbReference>
<keyword evidence="5 6" id="KW-0472">Membrane</keyword>
<evidence type="ECO:0000259" key="7">
    <source>
        <dbReference type="Pfam" id="PF04024"/>
    </source>
</evidence>
<dbReference type="InterPro" id="IPR014320">
    <property type="entry name" value="Phageshock_PspC"/>
</dbReference>
<dbReference type="KEGG" id="dmp:FAK_07710"/>
<name>A0AAU9EP61_9BACT</name>
<dbReference type="Pfam" id="PF04024">
    <property type="entry name" value="PspC"/>
    <property type="match status" value="1"/>
</dbReference>
<dbReference type="AlphaFoldDB" id="A0AAU9EP61"/>
<evidence type="ECO:0000256" key="3">
    <source>
        <dbReference type="ARBA" id="ARBA00022692"/>
    </source>
</evidence>
<keyword evidence="3 6" id="KW-0812">Transmembrane</keyword>
<dbReference type="NCBIfam" id="TIGR02978">
    <property type="entry name" value="phageshock_pspC"/>
    <property type="match status" value="1"/>
</dbReference>
<evidence type="ECO:0000313" key="8">
    <source>
        <dbReference type="EMBL" id="BEQ13705.1"/>
    </source>
</evidence>
<protein>
    <submittedName>
        <fullName evidence="8">Phage shock protein C</fullName>
    </submittedName>
</protein>
<accession>A0AAU9EP61</accession>
<dbReference type="EMBL" id="AP028679">
    <property type="protein sequence ID" value="BEQ13705.1"/>
    <property type="molecule type" value="Genomic_DNA"/>
</dbReference>
<gene>
    <name evidence="8" type="primary">pspC</name>
    <name evidence="8" type="ORF">FAK_07710</name>
</gene>
<dbReference type="GO" id="GO:0005886">
    <property type="term" value="C:plasma membrane"/>
    <property type="evidence" value="ECO:0007669"/>
    <property type="project" value="UniProtKB-SubCell"/>
</dbReference>
<evidence type="ECO:0000256" key="5">
    <source>
        <dbReference type="ARBA" id="ARBA00023136"/>
    </source>
</evidence>
<dbReference type="InterPro" id="IPR007168">
    <property type="entry name" value="Phageshock_PspC_N"/>
</dbReference>
<evidence type="ECO:0000313" key="9">
    <source>
        <dbReference type="Proteomes" id="UP001366166"/>
    </source>
</evidence>
<dbReference type="PANTHER" id="PTHR33885">
    <property type="entry name" value="PHAGE SHOCK PROTEIN C"/>
    <property type="match status" value="1"/>
</dbReference>
<sequence length="129" mass="15119">MKIFSNLGRRGLYRSRRGVLLGVCRGLAEYFDFSVIWVRILTVIAFIITGFWPVGVLYLIMALIMKPAPATPPQTEDEEEFYHSYADSRKMALGRLKRTYDTLERRLRRLEDVVTSRDFDWDQRAGQRP</sequence>
<keyword evidence="4 6" id="KW-1133">Transmembrane helix</keyword>
<comment type="subcellular location">
    <subcellularLocation>
        <location evidence="1">Cell membrane</location>
        <topology evidence="1">Single-pass membrane protein</topology>
    </subcellularLocation>
</comment>
<dbReference type="RefSeq" id="WP_338605454.1">
    <property type="nucleotide sequence ID" value="NZ_AP028679.1"/>
</dbReference>
<evidence type="ECO:0000256" key="4">
    <source>
        <dbReference type="ARBA" id="ARBA00022989"/>
    </source>
</evidence>
<keyword evidence="9" id="KW-1185">Reference proteome</keyword>
<evidence type="ECO:0000256" key="2">
    <source>
        <dbReference type="ARBA" id="ARBA00022475"/>
    </source>
</evidence>
<evidence type="ECO:0000256" key="6">
    <source>
        <dbReference type="SAM" id="Phobius"/>
    </source>
</evidence>
<proteinExistence type="predicted"/>
<dbReference type="PANTHER" id="PTHR33885:SF3">
    <property type="entry name" value="PHAGE SHOCK PROTEIN C"/>
    <property type="match status" value="1"/>
</dbReference>
<keyword evidence="2" id="KW-1003">Cell membrane</keyword>
<reference evidence="9" key="1">
    <citation type="journal article" date="2023" name="Arch. Microbiol.">
        <title>Desulfoferula mesophilus gen. nov. sp. nov., a mesophilic sulfate-reducing bacterium isolated from a brackish lake sediment.</title>
        <authorList>
            <person name="Watanabe T."/>
            <person name="Yabe T."/>
            <person name="Tsuji J.M."/>
            <person name="Fukui M."/>
        </authorList>
    </citation>
    <scope>NUCLEOTIDE SEQUENCE [LARGE SCALE GENOMIC DNA]</scope>
    <source>
        <strain evidence="9">12FAK</strain>
    </source>
</reference>